<dbReference type="RefSeq" id="XP_013901955.1">
    <property type="nucleotide sequence ID" value="XM_014046501.1"/>
</dbReference>
<dbReference type="Pfam" id="PF10431">
    <property type="entry name" value="ClpB_D2-small"/>
    <property type="match status" value="1"/>
</dbReference>
<feature type="domain" description="Clp ATPase C-terminal" evidence="3">
    <location>
        <begin position="1"/>
        <end position="40"/>
    </location>
</feature>
<name>A0A0D2NBU1_9CHLO</name>
<gene>
    <name evidence="4" type="ORF">MNEG_5027</name>
</gene>
<evidence type="ECO:0000313" key="5">
    <source>
        <dbReference type="Proteomes" id="UP000054498"/>
    </source>
</evidence>
<evidence type="ECO:0000259" key="3">
    <source>
        <dbReference type="Pfam" id="PF10431"/>
    </source>
</evidence>
<organism evidence="4 5">
    <name type="scientific">Monoraphidium neglectum</name>
    <dbReference type="NCBI Taxonomy" id="145388"/>
    <lineage>
        <taxon>Eukaryota</taxon>
        <taxon>Viridiplantae</taxon>
        <taxon>Chlorophyta</taxon>
        <taxon>core chlorophytes</taxon>
        <taxon>Chlorophyceae</taxon>
        <taxon>CS clade</taxon>
        <taxon>Sphaeropleales</taxon>
        <taxon>Selenastraceae</taxon>
        <taxon>Monoraphidium</taxon>
    </lineage>
</organism>
<evidence type="ECO:0000256" key="2">
    <source>
        <dbReference type="ARBA" id="ARBA00022840"/>
    </source>
</evidence>
<sequence length="72" mass="7708">GFEPVYGARPVKRAVTQLLETPIARAILAEEFVPEDTIEVDLDESAPQGGRLLLRKGPKAATASVDFAMARG</sequence>
<dbReference type="KEGG" id="mng:MNEG_5027"/>
<evidence type="ECO:0000313" key="4">
    <source>
        <dbReference type="EMBL" id="KIZ02936.1"/>
    </source>
</evidence>
<reference evidence="4 5" key="1">
    <citation type="journal article" date="2013" name="BMC Genomics">
        <title>Reconstruction of the lipid metabolism for the microalga Monoraphidium neglectum from its genome sequence reveals characteristics suitable for biofuel production.</title>
        <authorList>
            <person name="Bogen C."/>
            <person name="Al-Dilaimi A."/>
            <person name="Albersmeier A."/>
            <person name="Wichmann J."/>
            <person name="Grundmann M."/>
            <person name="Rupp O."/>
            <person name="Lauersen K.J."/>
            <person name="Blifernez-Klassen O."/>
            <person name="Kalinowski J."/>
            <person name="Goesmann A."/>
            <person name="Mussgnug J.H."/>
            <person name="Kruse O."/>
        </authorList>
    </citation>
    <scope>NUCLEOTIDE SEQUENCE [LARGE SCALE GENOMIC DNA]</scope>
    <source>
        <strain evidence="4 5">SAG 48.87</strain>
    </source>
</reference>
<dbReference type="InterPro" id="IPR019489">
    <property type="entry name" value="Clp_ATPase_C"/>
</dbReference>
<dbReference type="GeneID" id="25737904"/>
<accession>A0A0D2NBU1</accession>
<dbReference type="AlphaFoldDB" id="A0A0D2NBU1"/>
<protein>
    <recommendedName>
        <fullName evidence="3">Clp ATPase C-terminal domain-containing protein</fullName>
    </recommendedName>
</protein>
<dbReference type="OrthoDB" id="1729855at2759"/>
<feature type="non-terminal residue" evidence="4">
    <location>
        <position position="1"/>
    </location>
</feature>
<dbReference type="STRING" id="145388.A0A0D2NBU1"/>
<dbReference type="Proteomes" id="UP000054498">
    <property type="component" value="Unassembled WGS sequence"/>
</dbReference>
<proteinExistence type="predicted"/>
<keyword evidence="1" id="KW-0547">Nucleotide-binding</keyword>
<keyword evidence="5" id="KW-1185">Reference proteome</keyword>
<dbReference type="EMBL" id="KK100947">
    <property type="protein sequence ID" value="KIZ02936.1"/>
    <property type="molecule type" value="Genomic_DNA"/>
</dbReference>
<dbReference type="GO" id="GO:0005524">
    <property type="term" value="F:ATP binding"/>
    <property type="evidence" value="ECO:0007669"/>
    <property type="project" value="UniProtKB-KW"/>
</dbReference>
<keyword evidence="2" id="KW-0067">ATP-binding</keyword>
<dbReference type="Gene3D" id="1.10.8.60">
    <property type="match status" value="1"/>
</dbReference>
<evidence type="ECO:0000256" key="1">
    <source>
        <dbReference type="ARBA" id="ARBA00022741"/>
    </source>
</evidence>